<proteinExistence type="predicted"/>
<name>A0A0M0K8I9_9EUKA</name>
<dbReference type="EMBL" id="JWZX01000960">
    <property type="protein sequence ID" value="KOO35171.1"/>
    <property type="molecule type" value="Genomic_DNA"/>
</dbReference>
<organism evidence="1 2">
    <name type="scientific">Chrysochromulina tobinii</name>
    <dbReference type="NCBI Taxonomy" id="1460289"/>
    <lineage>
        <taxon>Eukaryota</taxon>
        <taxon>Haptista</taxon>
        <taxon>Haptophyta</taxon>
        <taxon>Prymnesiophyceae</taxon>
        <taxon>Prymnesiales</taxon>
        <taxon>Chrysochromulinaceae</taxon>
        <taxon>Chrysochromulina</taxon>
    </lineage>
</organism>
<reference evidence="2" key="1">
    <citation type="journal article" date="2015" name="PLoS Genet.">
        <title>Genome Sequence and Transcriptome Analyses of Chrysochromulina tobin: Metabolic Tools for Enhanced Algal Fitness in the Prominent Order Prymnesiales (Haptophyceae).</title>
        <authorList>
            <person name="Hovde B.T."/>
            <person name="Deodato C.R."/>
            <person name="Hunsperger H.M."/>
            <person name="Ryken S.A."/>
            <person name="Yost W."/>
            <person name="Jha R.K."/>
            <person name="Patterson J."/>
            <person name="Monnat R.J. Jr."/>
            <person name="Barlow S.B."/>
            <person name="Starkenburg S.R."/>
            <person name="Cattolico R.A."/>
        </authorList>
    </citation>
    <scope>NUCLEOTIDE SEQUENCE</scope>
    <source>
        <strain evidence="2">CCMP291</strain>
    </source>
</reference>
<evidence type="ECO:0000313" key="1">
    <source>
        <dbReference type="EMBL" id="KOO35171.1"/>
    </source>
</evidence>
<comment type="caution">
    <text evidence="1">The sequence shown here is derived from an EMBL/GenBank/DDBJ whole genome shotgun (WGS) entry which is preliminary data.</text>
</comment>
<accession>A0A0M0K8I9</accession>
<keyword evidence="2" id="KW-1185">Reference proteome</keyword>
<gene>
    <name evidence="1" type="ORF">Ctob_016001</name>
</gene>
<dbReference type="AlphaFoldDB" id="A0A0M0K8I9"/>
<evidence type="ECO:0000313" key="2">
    <source>
        <dbReference type="Proteomes" id="UP000037460"/>
    </source>
</evidence>
<protein>
    <submittedName>
        <fullName evidence="1">Uncharacterized protein</fullName>
    </submittedName>
</protein>
<dbReference type="Proteomes" id="UP000037460">
    <property type="component" value="Unassembled WGS sequence"/>
</dbReference>
<sequence>MLSSMLSSALDGHGGSTLSSAHDDFGGSQLRSAFDGLECSAVGVAFVSSTLSSAFNSLTRGSTLDGVGSSALNPG</sequence>